<name>A0ABR5PQP1_9LACO</name>
<evidence type="ECO:0000313" key="2">
    <source>
        <dbReference type="Proteomes" id="UP000051735"/>
    </source>
</evidence>
<dbReference type="EMBL" id="AZGN01000047">
    <property type="protein sequence ID" value="KRM32260.1"/>
    <property type="molecule type" value="Genomic_DNA"/>
</dbReference>
<proteinExistence type="predicted"/>
<dbReference type="Proteomes" id="UP000051735">
    <property type="component" value="Unassembled WGS sequence"/>
</dbReference>
<evidence type="ECO:0000313" key="1">
    <source>
        <dbReference type="EMBL" id="KRM32260.1"/>
    </source>
</evidence>
<evidence type="ECO:0008006" key="3">
    <source>
        <dbReference type="Google" id="ProtNLM"/>
    </source>
</evidence>
<keyword evidence="2" id="KW-1185">Reference proteome</keyword>
<dbReference type="Gene3D" id="3.40.50.1820">
    <property type="entry name" value="alpha/beta hydrolase"/>
    <property type="match status" value="1"/>
</dbReference>
<dbReference type="InterPro" id="IPR024499">
    <property type="entry name" value="Mbeg1-like"/>
</dbReference>
<reference evidence="1 2" key="1">
    <citation type="journal article" date="2015" name="Genome Announc.">
        <title>Expanding the biotechnology potential of lactobacilli through comparative genomics of 213 strains and associated genera.</title>
        <authorList>
            <person name="Sun Z."/>
            <person name="Harris H.M."/>
            <person name="McCann A."/>
            <person name="Guo C."/>
            <person name="Argimon S."/>
            <person name="Zhang W."/>
            <person name="Yang X."/>
            <person name="Jeffery I.B."/>
            <person name="Cooney J.C."/>
            <person name="Kagawa T.F."/>
            <person name="Liu W."/>
            <person name="Song Y."/>
            <person name="Salvetti E."/>
            <person name="Wrobel A."/>
            <person name="Rasinkangas P."/>
            <person name="Parkhill J."/>
            <person name="Rea M.C."/>
            <person name="O'Sullivan O."/>
            <person name="Ritari J."/>
            <person name="Douillard F.P."/>
            <person name="Paul Ross R."/>
            <person name="Yang R."/>
            <person name="Briner A.E."/>
            <person name="Felis G.E."/>
            <person name="de Vos W.M."/>
            <person name="Barrangou R."/>
            <person name="Klaenhammer T.R."/>
            <person name="Caufield P.W."/>
            <person name="Cui Y."/>
            <person name="Zhang H."/>
            <person name="O'Toole P.W."/>
        </authorList>
    </citation>
    <scope>NUCLEOTIDE SEQUENCE [LARGE SCALE GENOMIC DNA]</scope>
    <source>
        <strain evidence="1 2">DSM 6629</strain>
    </source>
</reference>
<protein>
    <recommendedName>
        <fullName evidence="3">DUF2974 domain-containing protein</fullName>
    </recommendedName>
</protein>
<gene>
    <name evidence="1" type="ORF">FC44_GL001678</name>
</gene>
<accession>A0ABR5PQP1</accession>
<dbReference type="InterPro" id="IPR029058">
    <property type="entry name" value="AB_hydrolase_fold"/>
</dbReference>
<comment type="caution">
    <text evidence="1">The sequence shown here is derived from an EMBL/GenBank/DDBJ whole genome shotgun (WGS) entry which is preliminary data.</text>
</comment>
<dbReference type="SUPFAM" id="SSF53474">
    <property type="entry name" value="alpha/beta-Hydrolases"/>
    <property type="match status" value="1"/>
</dbReference>
<organism evidence="1 2">
    <name type="scientific">Lactobacillus intestinalis DSM 6629</name>
    <dbReference type="NCBI Taxonomy" id="1423761"/>
    <lineage>
        <taxon>Bacteria</taxon>
        <taxon>Bacillati</taxon>
        <taxon>Bacillota</taxon>
        <taxon>Bacilli</taxon>
        <taxon>Lactobacillales</taxon>
        <taxon>Lactobacillaceae</taxon>
        <taxon>Lactobacillus</taxon>
    </lineage>
</organism>
<dbReference type="Pfam" id="PF11187">
    <property type="entry name" value="Mbeg1-like"/>
    <property type="match status" value="1"/>
</dbReference>
<sequence length="318" mass="36825">MVSIFLGKIMDINKQLTDYDRIQLTRKAYDELELGEQVKVGKFHIGTVVKSVYAEDGMRAFVIANSNEITILFKGSYGFVRGNPQTWRDEWLRTNLPILLALLIRERKIPSQLKTAADFLNKTIHQFPHAHVYIYGHSLGSINAQYALANCRHPERIITVYLYEGTNIWLLLNQKQRSRVAKIRSKIFNYVDIYDPVTLGITATHHMVGKLQYVDSVPLNNPIKQHIWGGYQFDKNGNLKLRKIDEAFLTESQNEHKLLTKSNDLANLVERMGQKNEFKKLAEEKFHTLRNKFPDHKGWGKLSGLFDNTSFMKDKDDE</sequence>